<dbReference type="Proteomes" id="UP000676325">
    <property type="component" value="Unassembled WGS sequence"/>
</dbReference>
<dbReference type="SUPFAM" id="SSF51735">
    <property type="entry name" value="NAD(P)-binding Rossmann-fold domains"/>
    <property type="match status" value="1"/>
</dbReference>
<reference evidence="3" key="1">
    <citation type="submission" date="2021-04" db="EMBL/GenBank/DDBJ databases">
        <title>Genome based classification of Actinospica acidithermotolerans sp. nov., an actinobacterium isolated from an Indonesian hot spring.</title>
        <authorList>
            <person name="Kusuma A.B."/>
            <person name="Putra K.E."/>
            <person name="Nafisah S."/>
            <person name="Loh J."/>
            <person name="Nouioui I."/>
            <person name="Goodfellow M."/>
        </authorList>
    </citation>
    <scope>NUCLEOTIDE SEQUENCE</scope>
    <source>
        <strain evidence="3">MGRD01-02</strain>
    </source>
</reference>
<accession>A0A941EP83</accession>
<dbReference type="RefSeq" id="WP_212522344.1">
    <property type="nucleotide sequence ID" value="NZ_JAGSOH010000199.1"/>
</dbReference>
<feature type="domain" description="Pyrroline-5-carboxylate reductase catalytic N-terminal" evidence="2">
    <location>
        <begin position="5"/>
        <end position="93"/>
    </location>
</feature>
<proteinExistence type="predicted"/>
<dbReference type="PANTHER" id="PTHR14239">
    <property type="entry name" value="DUDULIN-RELATED"/>
    <property type="match status" value="1"/>
</dbReference>
<gene>
    <name evidence="3" type="ORF">KDK95_33290</name>
</gene>
<evidence type="ECO:0000256" key="1">
    <source>
        <dbReference type="ARBA" id="ARBA00023002"/>
    </source>
</evidence>
<comment type="caution">
    <text evidence="3">The sequence shown here is derived from an EMBL/GenBank/DDBJ whole genome shotgun (WGS) entry which is preliminary data.</text>
</comment>
<dbReference type="GO" id="GO:0016491">
    <property type="term" value="F:oxidoreductase activity"/>
    <property type="evidence" value="ECO:0007669"/>
    <property type="project" value="UniProtKB-KW"/>
</dbReference>
<keyword evidence="1" id="KW-0560">Oxidoreductase</keyword>
<dbReference type="EMBL" id="JAGSOH010000199">
    <property type="protein sequence ID" value="MBR7831229.1"/>
    <property type="molecule type" value="Genomic_DNA"/>
</dbReference>
<dbReference type="Pfam" id="PF03807">
    <property type="entry name" value="F420_oxidored"/>
    <property type="match status" value="1"/>
</dbReference>
<dbReference type="InterPro" id="IPR036291">
    <property type="entry name" value="NAD(P)-bd_dom_sf"/>
</dbReference>
<dbReference type="InterPro" id="IPR051267">
    <property type="entry name" value="STEAP_metalloreductase"/>
</dbReference>
<name>A0A941EP83_9ACTN</name>
<organism evidence="3 4">
    <name type="scientific">Actinospica acidithermotolerans</name>
    <dbReference type="NCBI Taxonomy" id="2828514"/>
    <lineage>
        <taxon>Bacteria</taxon>
        <taxon>Bacillati</taxon>
        <taxon>Actinomycetota</taxon>
        <taxon>Actinomycetes</taxon>
        <taxon>Catenulisporales</taxon>
        <taxon>Actinospicaceae</taxon>
        <taxon>Actinospica</taxon>
    </lineage>
</organism>
<dbReference type="AlphaFoldDB" id="A0A941EP83"/>
<evidence type="ECO:0000259" key="2">
    <source>
        <dbReference type="Pfam" id="PF03807"/>
    </source>
</evidence>
<evidence type="ECO:0000313" key="4">
    <source>
        <dbReference type="Proteomes" id="UP000676325"/>
    </source>
</evidence>
<dbReference type="Gene3D" id="3.40.50.720">
    <property type="entry name" value="NAD(P)-binding Rossmann-like Domain"/>
    <property type="match status" value="1"/>
</dbReference>
<evidence type="ECO:0000313" key="3">
    <source>
        <dbReference type="EMBL" id="MBR7831229.1"/>
    </source>
</evidence>
<protein>
    <submittedName>
        <fullName evidence="3">NADPH-dependent F420 reductase</fullName>
    </submittedName>
</protein>
<dbReference type="InterPro" id="IPR028939">
    <property type="entry name" value="P5C_Rdtase_cat_N"/>
</dbReference>
<keyword evidence="4" id="KW-1185">Reference proteome</keyword>
<sequence length="235" mass="24460">MPSTLGLIGSGRIGTALARLAVAAGLDVVLSNSRGPGTLAGLVAELGEHARAASPVEAAESADLVVATIPLSAYPKLPAAALAGKTVIDTMNYYPDRDGHIAELDDGTATSSELVQRHLAASHVVKAFNNIDMVRLENLARPTGAPDRSALPIAGDDAAAKEQVAYLLDTLGYDAVDIGTLAESSRSQPGTPVYVTPYMAVRPEGLSEEASRAWFLETPGVPVPKDRVKRLIDVV</sequence>